<evidence type="ECO:0000256" key="3">
    <source>
        <dbReference type="SAM" id="Coils"/>
    </source>
</evidence>
<keyword evidence="4" id="KW-0732">Signal</keyword>
<dbReference type="InterPro" id="IPR037118">
    <property type="entry name" value="Val-tRNA_synth_C_sf"/>
</dbReference>
<protein>
    <submittedName>
        <fullName evidence="5">Uncharacterized protein</fullName>
    </submittedName>
</protein>
<evidence type="ECO:0000256" key="4">
    <source>
        <dbReference type="SAM" id="SignalP"/>
    </source>
</evidence>
<dbReference type="GO" id="GO:0005524">
    <property type="term" value="F:ATP binding"/>
    <property type="evidence" value="ECO:0007669"/>
    <property type="project" value="UniProtKB-KW"/>
</dbReference>
<feature type="signal peptide" evidence="4">
    <location>
        <begin position="1"/>
        <end position="17"/>
    </location>
</feature>
<comment type="caution">
    <text evidence="5">The sequence shown here is derived from an EMBL/GenBank/DDBJ whole genome shotgun (WGS) entry which is preliminary data.</text>
</comment>
<sequence length="74" mass="8485">MKTMLFLLGMLAVSVVNENLYVYIELQGSISAEAELGKIKKKIDEFKKQKEMLEKTINASGYREKVPSKYSPRQ</sequence>
<evidence type="ECO:0000313" key="6">
    <source>
        <dbReference type="Proteomes" id="UP001293593"/>
    </source>
</evidence>
<dbReference type="AlphaFoldDB" id="A0AAE1N5S3"/>
<keyword evidence="6" id="KW-1185">Reference proteome</keyword>
<keyword evidence="2" id="KW-0067">ATP-binding</keyword>
<feature type="coiled-coil region" evidence="3">
    <location>
        <begin position="29"/>
        <end position="56"/>
    </location>
</feature>
<name>A0AAE1N5S3_9FABA</name>
<dbReference type="EMBL" id="JAWXYG010000001">
    <property type="protein sequence ID" value="KAK4283135.1"/>
    <property type="molecule type" value="Genomic_DNA"/>
</dbReference>
<proteinExistence type="predicted"/>
<evidence type="ECO:0000256" key="1">
    <source>
        <dbReference type="ARBA" id="ARBA00022741"/>
    </source>
</evidence>
<evidence type="ECO:0000313" key="5">
    <source>
        <dbReference type="EMBL" id="KAK4283135.1"/>
    </source>
</evidence>
<organism evidence="5 6">
    <name type="scientific">Acacia crassicarpa</name>
    <name type="common">northern wattle</name>
    <dbReference type="NCBI Taxonomy" id="499986"/>
    <lineage>
        <taxon>Eukaryota</taxon>
        <taxon>Viridiplantae</taxon>
        <taxon>Streptophyta</taxon>
        <taxon>Embryophyta</taxon>
        <taxon>Tracheophyta</taxon>
        <taxon>Spermatophyta</taxon>
        <taxon>Magnoliopsida</taxon>
        <taxon>eudicotyledons</taxon>
        <taxon>Gunneridae</taxon>
        <taxon>Pentapetalae</taxon>
        <taxon>rosids</taxon>
        <taxon>fabids</taxon>
        <taxon>Fabales</taxon>
        <taxon>Fabaceae</taxon>
        <taxon>Caesalpinioideae</taxon>
        <taxon>mimosoid clade</taxon>
        <taxon>Acacieae</taxon>
        <taxon>Acacia</taxon>
    </lineage>
</organism>
<feature type="chain" id="PRO_5042033173" evidence="4">
    <location>
        <begin position="18"/>
        <end position="74"/>
    </location>
</feature>
<keyword evidence="3" id="KW-0175">Coiled coil</keyword>
<accession>A0AAE1N5S3</accession>
<reference evidence="5" key="1">
    <citation type="submission" date="2023-10" db="EMBL/GenBank/DDBJ databases">
        <title>Chromosome-level genome of the transformable northern wattle, Acacia crassicarpa.</title>
        <authorList>
            <person name="Massaro I."/>
            <person name="Sinha N.R."/>
            <person name="Poethig S."/>
            <person name="Leichty A.R."/>
        </authorList>
    </citation>
    <scope>NUCLEOTIDE SEQUENCE</scope>
    <source>
        <strain evidence="5">Acra3RX</strain>
        <tissue evidence="5">Leaf</tissue>
    </source>
</reference>
<keyword evidence="1" id="KW-0547">Nucleotide-binding</keyword>
<dbReference type="Gene3D" id="1.10.287.380">
    <property type="entry name" value="Valyl-tRNA synthetase, C-terminal domain"/>
    <property type="match status" value="1"/>
</dbReference>
<dbReference type="Proteomes" id="UP001293593">
    <property type="component" value="Unassembled WGS sequence"/>
</dbReference>
<gene>
    <name evidence="5" type="ORF">QN277_000120</name>
</gene>
<evidence type="ECO:0000256" key="2">
    <source>
        <dbReference type="ARBA" id="ARBA00022840"/>
    </source>
</evidence>